<dbReference type="RefSeq" id="WP_204602815.1">
    <property type="nucleotide sequence ID" value="NZ_JBHSED010000013.1"/>
</dbReference>
<gene>
    <name evidence="7" type="ORF">ACFO1S_08370</name>
</gene>
<dbReference type="PANTHER" id="PTHR39210:SF1">
    <property type="entry name" value="HEPARIN-SULFATE LYASE"/>
    <property type="match status" value="1"/>
</dbReference>
<dbReference type="PANTHER" id="PTHR39210">
    <property type="entry name" value="HEPARIN-SULFATE LYASE"/>
    <property type="match status" value="1"/>
</dbReference>
<name>A0ABV8S8W0_9BACL</name>
<evidence type="ECO:0000256" key="1">
    <source>
        <dbReference type="ARBA" id="ARBA00004418"/>
    </source>
</evidence>
<feature type="domain" description="Heparinase II/III-like C-terminal" evidence="5">
    <location>
        <begin position="561"/>
        <end position="697"/>
    </location>
</feature>
<feature type="domain" description="Heparin-sulfate lyase N-terminal" evidence="6">
    <location>
        <begin position="154"/>
        <end position="360"/>
    </location>
</feature>
<dbReference type="Proteomes" id="UP001595755">
    <property type="component" value="Unassembled WGS sequence"/>
</dbReference>
<accession>A0ABV8S8W0</accession>
<dbReference type="SUPFAM" id="SSF48230">
    <property type="entry name" value="Chondroitin AC/alginate lyase"/>
    <property type="match status" value="1"/>
</dbReference>
<evidence type="ECO:0000256" key="3">
    <source>
        <dbReference type="ARBA" id="ARBA00022764"/>
    </source>
</evidence>
<keyword evidence="2" id="KW-0732">Signal</keyword>
<dbReference type="InterPro" id="IPR012480">
    <property type="entry name" value="Hepar_II_III_C"/>
</dbReference>
<dbReference type="Pfam" id="PF07940">
    <property type="entry name" value="Hepar_II_III_C"/>
    <property type="match status" value="1"/>
</dbReference>
<keyword evidence="3" id="KW-0574">Periplasm</keyword>
<dbReference type="InterPro" id="IPR031680">
    <property type="entry name" value="Hepar_II_III_N"/>
</dbReference>
<evidence type="ECO:0000259" key="5">
    <source>
        <dbReference type="Pfam" id="PF07940"/>
    </source>
</evidence>
<reference evidence="8" key="1">
    <citation type="journal article" date="2019" name="Int. J. Syst. Evol. Microbiol.">
        <title>The Global Catalogue of Microorganisms (GCM) 10K type strain sequencing project: providing services to taxonomists for standard genome sequencing and annotation.</title>
        <authorList>
            <consortium name="The Broad Institute Genomics Platform"/>
            <consortium name="The Broad Institute Genome Sequencing Center for Infectious Disease"/>
            <person name="Wu L."/>
            <person name="Ma J."/>
        </authorList>
    </citation>
    <scope>NUCLEOTIDE SEQUENCE [LARGE SCALE GENOMIC DNA]</scope>
    <source>
        <strain evidence="8">CGMCC 4.1641</strain>
    </source>
</reference>
<evidence type="ECO:0000259" key="6">
    <source>
        <dbReference type="Pfam" id="PF16889"/>
    </source>
</evidence>
<dbReference type="Gene3D" id="1.50.10.100">
    <property type="entry name" value="Chondroitin AC/alginate lyase"/>
    <property type="match status" value="1"/>
</dbReference>
<comment type="caution">
    <text evidence="7">The sequence shown here is derived from an EMBL/GenBank/DDBJ whole genome shotgun (WGS) entry which is preliminary data.</text>
</comment>
<keyword evidence="8" id="KW-1185">Reference proteome</keyword>
<sequence>MARDLKFYFYKAIKTPPQRLAREVVKRSLRLVKNRVVRYKDLNSAPSRGSKDKAKLFSFVNIANLDVSGVSPKVADNLIHMYMDHRYDLLGSGWVRVDYSVHPVGVEGYIYDMSPHLNQFDASGGWLEKLLLPNRWETSKKIWSHVSKGYVPIDWQFDYKSGFRWDTKKWYKEQEIGKYPGVDIKVPWELARMQHLPQMAIFSLIVPEKRRDLILEFKNQALDFICVNPVRMGVNWVCTMDVGIRAANLLLAYDLFKQIDEDQIIDGDFDAIFRNSMIEHGQFIVENQEWSEILTSNHYLANICGLLFVAAYLDRNETSDAWLAFAVQEMINEMNKQFYNDGTNFEASTCYHRLSAEMVVYSTALLFGVLEQKKEALTDYRVQGIKRLKKSDAQPFNLKRESNFFPQSYLSKLFYSGVFSRDITLPNGNVAQIGDNDSGRFLKLSPNGSLMSFDEAQRKYINLRAHNASLQPELFWDENHLNHGTVISAISGIFPDLSGAGGHFPLEASMVRELGRGKTVVSPVALEQRKVSLPQMPELKYTSCKEFEFENDLTEGISSYAYPEFGGFLIKSNQMYLFVMAGGNGQNGNAGHTHNDKLSFELAVAGENIFSDPGAYLYTPMPERRNFFRSIRSHNTIQTADGEQNDELTLFSMKDQSRCYLLERTDFSLKVCCKYKNTFHVREFVVERRKLVIKDACNLPFEANWERSAQHSNGYGKLSERKV</sequence>
<dbReference type="EMBL" id="JBHSED010000013">
    <property type="protein sequence ID" value="MFC4303465.1"/>
    <property type="molecule type" value="Genomic_DNA"/>
</dbReference>
<keyword evidence="4" id="KW-0456">Lyase</keyword>
<proteinExistence type="predicted"/>
<dbReference type="InterPro" id="IPR008929">
    <property type="entry name" value="Chondroitin_lyas"/>
</dbReference>
<evidence type="ECO:0000256" key="4">
    <source>
        <dbReference type="ARBA" id="ARBA00023239"/>
    </source>
</evidence>
<dbReference type="Pfam" id="PF16889">
    <property type="entry name" value="Hepar_II_III_N"/>
    <property type="match status" value="1"/>
</dbReference>
<evidence type="ECO:0000256" key="2">
    <source>
        <dbReference type="ARBA" id="ARBA00022729"/>
    </source>
</evidence>
<evidence type="ECO:0000313" key="8">
    <source>
        <dbReference type="Proteomes" id="UP001595755"/>
    </source>
</evidence>
<comment type="subcellular location">
    <subcellularLocation>
        <location evidence="1">Periplasm</location>
    </subcellularLocation>
</comment>
<organism evidence="7 8">
    <name type="scientific">Cohnella boryungensis</name>
    <dbReference type="NCBI Taxonomy" id="768479"/>
    <lineage>
        <taxon>Bacteria</taxon>
        <taxon>Bacillati</taxon>
        <taxon>Bacillota</taxon>
        <taxon>Bacilli</taxon>
        <taxon>Bacillales</taxon>
        <taxon>Paenibacillaceae</taxon>
        <taxon>Cohnella</taxon>
    </lineage>
</organism>
<protein>
    <submittedName>
        <fullName evidence="7">Heparinase II/III family protein</fullName>
    </submittedName>
</protein>
<dbReference type="Gene3D" id="2.70.98.70">
    <property type="match status" value="1"/>
</dbReference>
<evidence type="ECO:0000313" key="7">
    <source>
        <dbReference type="EMBL" id="MFC4303465.1"/>
    </source>
</evidence>